<dbReference type="WBParaSite" id="ALUE_0002316601-mRNA-1">
    <property type="protein sequence ID" value="ALUE_0002316601-mRNA-1"/>
    <property type="gene ID" value="ALUE_0002316601"/>
</dbReference>
<feature type="domain" description="CoA-binding" evidence="1">
    <location>
        <begin position="1"/>
        <end position="73"/>
    </location>
</feature>
<dbReference type="SUPFAM" id="SSF51735">
    <property type="entry name" value="NAD(P)-binding Rossmann-fold domains"/>
    <property type="match status" value="1"/>
</dbReference>
<dbReference type="AlphaFoldDB" id="A0A0M3IWN8"/>
<dbReference type="Proteomes" id="UP000036681">
    <property type="component" value="Unplaced"/>
</dbReference>
<evidence type="ECO:0000313" key="2">
    <source>
        <dbReference type="Proteomes" id="UP000036681"/>
    </source>
</evidence>
<reference evidence="3" key="1">
    <citation type="submission" date="2017-02" db="UniProtKB">
        <authorList>
            <consortium name="WormBaseParasite"/>
        </authorList>
    </citation>
    <scope>IDENTIFICATION</scope>
</reference>
<protein>
    <submittedName>
        <fullName evidence="3">CoA_binding domain-containing protein</fullName>
    </submittedName>
</protein>
<sequence>MMEYNRNVVGGVSPNKAGTKHLGRPVFGSVKDAREKTGADASVIFVPAAFAASAIEEAIDAEIPLVVCITEGIPQHVRLILISLRLLYRHLVLSISVIDKRDNFQQMIHIKKKLLNQDKTRLLGPNCPGIIKPEEC</sequence>
<name>A0A0M3IWN8_ASCLU</name>
<dbReference type="GO" id="GO:0006099">
    <property type="term" value="P:tricarboxylic acid cycle"/>
    <property type="evidence" value="ECO:0007669"/>
    <property type="project" value="TreeGrafter"/>
</dbReference>
<accession>A0A0M3IWN8</accession>
<dbReference type="InterPro" id="IPR003781">
    <property type="entry name" value="CoA-bd"/>
</dbReference>
<dbReference type="SMART" id="SM00881">
    <property type="entry name" value="CoA_binding"/>
    <property type="match status" value="1"/>
</dbReference>
<dbReference type="InterPro" id="IPR036291">
    <property type="entry name" value="NAD(P)-bd_dom_sf"/>
</dbReference>
<dbReference type="GO" id="GO:0004775">
    <property type="term" value="F:succinate-CoA ligase (ADP-forming) activity"/>
    <property type="evidence" value="ECO:0007669"/>
    <property type="project" value="TreeGrafter"/>
</dbReference>
<dbReference type="GO" id="GO:0004776">
    <property type="term" value="F:succinate-CoA ligase (GDP-forming) activity"/>
    <property type="evidence" value="ECO:0007669"/>
    <property type="project" value="TreeGrafter"/>
</dbReference>
<dbReference type="PANTHER" id="PTHR11117:SF2">
    <property type="entry name" value="SUCCINATE--COA LIGASE [ADP_GDP-FORMING] SUBUNIT ALPHA, MITOCHONDRIAL"/>
    <property type="match status" value="1"/>
</dbReference>
<proteinExistence type="predicted"/>
<dbReference type="PANTHER" id="PTHR11117">
    <property type="entry name" value="SUCCINYL-COA LIGASE SUBUNIT ALPHA"/>
    <property type="match status" value="1"/>
</dbReference>
<dbReference type="Pfam" id="PF02629">
    <property type="entry name" value="CoA_binding"/>
    <property type="match status" value="1"/>
</dbReference>
<organism evidence="2 3">
    <name type="scientific">Ascaris lumbricoides</name>
    <name type="common">Giant roundworm</name>
    <dbReference type="NCBI Taxonomy" id="6252"/>
    <lineage>
        <taxon>Eukaryota</taxon>
        <taxon>Metazoa</taxon>
        <taxon>Ecdysozoa</taxon>
        <taxon>Nematoda</taxon>
        <taxon>Chromadorea</taxon>
        <taxon>Rhabditida</taxon>
        <taxon>Spirurina</taxon>
        <taxon>Ascaridomorpha</taxon>
        <taxon>Ascaridoidea</taxon>
        <taxon>Ascarididae</taxon>
        <taxon>Ascaris</taxon>
    </lineage>
</organism>
<dbReference type="Gene3D" id="3.40.50.720">
    <property type="entry name" value="NAD(P)-binding Rossmann-like Domain"/>
    <property type="match status" value="1"/>
</dbReference>
<keyword evidence="2" id="KW-1185">Reference proteome</keyword>
<evidence type="ECO:0000313" key="3">
    <source>
        <dbReference type="WBParaSite" id="ALUE_0002316601-mRNA-1"/>
    </source>
</evidence>
<evidence type="ECO:0000259" key="1">
    <source>
        <dbReference type="SMART" id="SM00881"/>
    </source>
</evidence>
<dbReference type="GO" id="GO:0005739">
    <property type="term" value="C:mitochondrion"/>
    <property type="evidence" value="ECO:0007669"/>
    <property type="project" value="TreeGrafter"/>
</dbReference>
<dbReference type="GO" id="GO:0009361">
    <property type="term" value="C:succinate-CoA ligase complex (ADP-forming)"/>
    <property type="evidence" value="ECO:0007669"/>
    <property type="project" value="TreeGrafter"/>
</dbReference>